<keyword evidence="4" id="KW-1185">Reference proteome</keyword>
<dbReference type="InterPro" id="IPR016039">
    <property type="entry name" value="Thiolase-like"/>
</dbReference>
<dbReference type="KEGG" id="dwd:DSCW_52670"/>
<dbReference type="Pfam" id="PF22691">
    <property type="entry name" value="Thiolase_C_1"/>
    <property type="match status" value="1"/>
</dbReference>
<dbReference type="GO" id="GO:0003988">
    <property type="term" value="F:acetyl-CoA C-acyltransferase activity"/>
    <property type="evidence" value="ECO:0007669"/>
    <property type="project" value="UniProtKB-ARBA"/>
</dbReference>
<gene>
    <name evidence="3" type="ORF">DSCW_52670</name>
</gene>
<organism evidence="3 4">
    <name type="scientific">Desulfosarcina widdelii</name>
    <dbReference type="NCBI Taxonomy" id="947919"/>
    <lineage>
        <taxon>Bacteria</taxon>
        <taxon>Pseudomonadati</taxon>
        <taxon>Thermodesulfobacteriota</taxon>
        <taxon>Desulfobacteria</taxon>
        <taxon>Desulfobacterales</taxon>
        <taxon>Desulfosarcinaceae</taxon>
        <taxon>Desulfosarcina</taxon>
    </lineage>
</organism>
<keyword evidence="3" id="KW-0808">Transferase</keyword>
<dbReference type="EMBL" id="AP021875">
    <property type="protein sequence ID" value="BBO77850.1"/>
    <property type="molecule type" value="Genomic_DNA"/>
</dbReference>
<feature type="domain" description="Thiolase N-terminal" evidence="1">
    <location>
        <begin position="6"/>
        <end position="255"/>
    </location>
</feature>
<dbReference type="RefSeq" id="WP_155306549.1">
    <property type="nucleotide sequence ID" value="NZ_AP021875.1"/>
</dbReference>
<sequence length="422" mass="45375">MSKVSIIGVYNTKFGAFVKKDRETGEITDTKSYYELIIESGEGALRDAGLEPRDIDGIWIGSCSPSLFINQEHVAPLGIEIAPDEFRMIPTTRTEGACASSSIALYNAIYGIESGRFNKVLVIGVEKMNLLSTKEMTRTLACSSHWPTEGSLGVTFPGLFAEYAKGYREYYRLTEEEMQRMFAYISALCYKNALKNPLAHFGKGSPPDKLGLTSPDAILTLPDEGKGSNPMIAPPLRLHDCSLVTDGAAALVLTTTEEAKSVSSRVVEISGVGQATERLAENVRPNMHELMAAKKAVKDSFSEAGITIQDVDLAEVHDCFTINQILCTEALGLSEDGRGGWDYIEGKYTVEDECPVNLSGGLKAKGHPVGATGASMHALVYKQLVGEPIGLSPQKGVPEIGVVLNVGGSAVTNCATTLKRIK</sequence>
<feature type="domain" description="Thiolase C-terminal" evidence="2">
    <location>
        <begin position="274"/>
        <end position="419"/>
    </location>
</feature>
<dbReference type="InterPro" id="IPR020616">
    <property type="entry name" value="Thiolase_N"/>
</dbReference>
<dbReference type="Pfam" id="PF00108">
    <property type="entry name" value="Thiolase_N"/>
    <property type="match status" value="1"/>
</dbReference>
<name>A0A5K7ZAQ1_9BACT</name>
<dbReference type="InterPro" id="IPR055140">
    <property type="entry name" value="Thiolase_C_2"/>
</dbReference>
<dbReference type="PANTHER" id="PTHR42870">
    <property type="entry name" value="ACETYL-COA C-ACETYLTRANSFERASE"/>
    <property type="match status" value="1"/>
</dbReference>
<evidence type="ECO:0000259" key="2">
    <source>
        <dbReference type="Pfam" id="PF22691"/>
    </source>
</evidence>
<proteinExistence type="predicted"/>
<dbReference type="CDD" id="cd00829">
    <property type="entry name" value="SCP-x_thiolase"/>
    <property type="match status" value="1"/>
</dbReference>
<evidence type="ECO:0000259" key="1">
    <source>
        <dbReference type="Pfam" id="PF00108"/>
    </source>
</evidence>
<dbReference type="Proteomes" id="UP000427769">
    <property type="component" value="Chromosome"/>
</dbReference>
<accession>A0A5K7ZAQ1</accession>
<dbReference type="OrthoDB" id="9785768at2"/>
<protein>
    <submittedName>
        <fullName evidence="3">Acetyl-CoA acetyltransferase</fullName>
    </submittedName>
</protein>
<dbReference type="AlphaFoldDB" id="A0A5K7ZAQ1"/>
<evidence type="ECO:0000313" key="4">
    <source>
        <dbReference type="Proteomes" id="UP000427769"/>
    </source>
</evidence>
<reference evidence="3 4" key="1">
    <citation type="submission" date="2019-11" db="EMBL/GenBank/DDBJ databases">
        <title>Comparative genomics of hydrocarbon-degrading Desulfosarcina strains.</title>
        <authorList>
            <person name="Watanabe M."/>
            <person name="Kojima H."/>
            <person name="Fukui M."/>
        </authorList>
    </citation>
    <scope>NUCLEOTIDE SEQUENCE [LARGE SCALE GENOMIC DNA]</scope>
    <source>
        <strain evidence="3 4">PP31</strain>
    </source>
</reference>
<dbReference type="PIRSF" id="PIRSF000429">
    <property type="entry name" value="Ac-CoA_Ac_transf"/>
    <property type="match status" value="1"/>
</dbReference>
<dbReference type="PANTHER" id="PTHR42870:SF1">
    <property type="entry name" value="NON-SPECIFIC LIPID-TRANSFER PROTEIN-LIKE 2"/>
    <property type="match status" value="1"/>
</dbReference>
<dbReference type="InterPro" id="IPR002155">
    <property type="entry name" value="Thiolase"/>
</dbReference>
<dbReference type="Gene3D" id="3.40.47.10">
    <property type="match status" value="1"/>
</dbReference>
<dbReference type="SUPFAM" id="SSF53901">
    <property type="entry name" value="Thiolase-like"/>
    <property type="match status" value="1"/>
</dbReference>
<evidence type="ECO:0000313" key="3">
    <source>
        <dbReference type="EMBL" id="BBO77850.1"/>
    </source>
</evidence>